<dbReference type="EMBL" id="CP000816">
    <property type="protein sequence ID" value="ABU81701.1"/>
    <property type="molecule type" value="Genomic_DNA"/>
</dbReference>
<keyword evidence="4" id="KW-1185">Reference proteome</keyword>
<dbReference type="GO" id="GO:0046523">
    <property type="term" value="F:S-methyl-5-thioribose-1-phosphate isomerase activity"/>
    <property type="evidence" value="ECO:0007669"/>
    <property type="project" value="UniProtKB-UniRule"/>
</dbReference>
<sequence length="351" mass="38989">MEVLKPVDLVGDKVVWLDTRYIPWKEVWKETTDYKEVARAIKDMEVRGAPAIGVAAAFGMALAALHYEGEDVEGLLRRLREAKEVLANTRPTAVNLFWALERVMKRAEEATRSGSAEAVREAVVEEARKIQQEDIESNVKMGKIGAKLIEDGDVVLTHCNTGSLATAGYGTALGVIRAAWEEGKRIEVIATETRPLDQGARLTVWELKRDGIPVKLIADTMVGYLMSKGKVDKVFLGADRILLSGHFANKIGTYQIAVLAKHHGVPFYVVAPTSTVDPKITLDELVIEERDPDEVRRCPYPFEKVYVTVRDVEVYNPAFDVTPPELVTAIITERGIAYPPFYVSLKKLLEG</sequence>
<dbReference type="NCBIfam" id="NF004326">
    <property type="entry name" value="PRK05720.1"/>
    <property type="match status" value="1"/>
</dbReference>
<dbReference type="FunFam" id="1.20.120.420:FF:000003">
    <property type="entry name" value="Methylthioribose-1-phosphate isomerase"/>
    <property type="match status" value="1"/>
</dbReference>
<dbReference type="SUPFAM" id="SSF100950">
    <property type="entry name" value="NagB/RpiA/CoA transferase-like"/>
    <property type="match status" value="1"/>
</dbReference>
<dbReference type="InterPro" id="IPR027363">
    <property type="entry name" value="M1Pi_N"/>
</dbReference>
<dbReference type="PhylomeDB" id="A8A9U9"/>
<feature type="binding site" evidence="2">
    <location>
        <position position="198"/>
    </location>
    <ligand>
        <name>substrate</name>
    </ligand>
</feature>
<dbReference type="InterPro" id="IPR000649">
    <property type="entry name" value="IF-2B-related"/>
</dbReference>
<dbReference type="Proteomes" id="UP000000262">
    <property type="component" value="Chromosome"/>
</dbReference>
<keyword evidence="3" id="KW-0648">Protein biosynthesis</keyword>
<gene>
    <name evidence="3" type="ordered locus">Igni_0519</name>
</gene>
<feature type="binding site" evidence="2">
    <location>
        <begin position="249"/>
        <end position="250"/>
    </location>
    <ligand>
        <name>substrate</name>
    </ligand>
</feature>
<keyword evidence="3" id="KW-0396">Initiation factor</keyword>
<dbReference type="GeneID" id="5562847"/>
<dbReference type="Pfam" id="PF01008">
    <property type="entry name" value="IF-2B"/>
    <property type="match status" value="1"/>
</dbReference>
<dbReference type="PANTHER" id="PTHR43475">
    <property type="entry name" value="METHYLTHIORIBOSE-1-PHOSPHATE ISOMERASE"/>
    <property type="match status" value="1"/>
</dbReference>
<dbReference type="eggNOG" id="arCOG01123">
    <property type="taxonomic scope" value="Archaea"/>
</dbReference>
<keyword evidence="2" id="KW-0028">Amino-acid biosynthesis</keyword>
<dbReference type="OrthoDB" id="45195at2157"/>
<proteinExistence type="inferred from homology"/>
<evidence type="ECO:0000313" key="4">
    <source>
        <dbReference type="Proteomes" id="UP000000262"/>
    </source>
</evidence>
<dbReference type="KEGG" id="iho:Igni_0519"/>
<name>A8A9U9_IGNH4</name>
<evidence type="ECO:0000313" key="3">
    <source>
        <dbReference type="EMBL" id="ABU81701.1"/>
    </source>
</evidence>
<dbReference type="InterPro" id="IPR011559">
    <property type="entry name" value="Initiation_fac_2B_a/b/d"/>
</dbReference>
<dbReference type="Gene3D" id="1.20.120.420">
    <property type="entry name" value="translation initiation factor eif-2b, domain 1"/>
    <property type="match status" value="1"/>
</dbReference>
<dbReference type="Gene3D" id="3.40.50.10470">
    <property type="entry name" value="Translation initiation factor eif-2b, domain 2"/>
    <property type="match status" value="1"/>
</dbReference>
<comment type="catalytic activity">
    <reaction evidence="2">
        <text>5-(methylsulfanyl)-alpha-D-ribose 1-phosphate = 5-(methylsulfanyl)-D-ribulose 1-phosphate</text>
        <dbReference type="Rhea" id="RHEA:19989"/>
        <dbReference type="ChEBI" id="CHEBI:58533"/>
        <dbReference type="ChEBI" id="CHEBI:58548"/>
        <dbReference type="EC" id="5.3.1.23"/>
    </reaction>
</comment>
<comment type="function">
    <text evidence="2">Catalyzes the interconversion of methylthioribose-1-phosphate (MTR-1-P) into methylthioribulose-1-phosphate (MTRu-1-P).</text>
</comment>
<dbReference type="HAMAP" id="MF_01678">
    <property type="entry name" value="Salvage_MtnA"/>
    <property type="match status" value="1"/>
</dbReference>
<dbReference type="FunFam" id="3.40.50.10470:FF:000006">
    <property type="entry name" value="Methylthioribose-1-phosphate isomerase"/>
    <property type="match status" value="1"/>
</dbReference>
<organism evidence="3 4">
    <name type="scientific">Ignicoccus hospitalis (strain KIN4/I / DSM 18386 / JCM 14125)</name>
    <dbReference type="NCBI Taxonomy" id="453591"/>
    <lineage>
        <taxon>Archaea</taxon>
        <taxon>Thermoproteota</taxon>
        <taxon>Thermoprotei</taxon>
        <taxon>Desulfurococcales</taxon>
        <taxon>Desulfurococcaceae</taxon>
        <taxon>Ignicoccus</taxon>
    </lineage>
</organism>
<evidence type="ECO:0000256" key="2">
    <source>
        <dbReference type="HAMAP-Rule" id="MF_01678"/>
    </source>
</evidence>
<protein>
    <recommendedName>
        <fullName evidence="2">Putative methylthioribose-1-phosphate isomerase</fullName>
        <shortName evidence="2">M1Pi</shortName>
        <shortName evidence="2">MTR-1-P isomerase</shortName>
        <ecNumber evidence="2">5.3.1.23</ecNumber>
    </recommendedName>
    <alternativeName>
        <fullName evidence="2">MTNA-like protein</fullName>
        <shortName evidence="2">aMTNA</shortName>
    </alternativeName>
    <alternativeName>
        <fullName evidence="2">S-methyl-5-thioribose-1-phosphate isomerase</fullName>
    </alternativeName>
</protein>
<dbReference type="HOGENOM" id="CLU_016218_1_2_2"/>
<dbReference type="AlphaFoldDB" id="A8A9U9"/>
<feature type="binding site" evidence="2">
    <location>
        <position position="90"/>
    </location>
    <ligand>
        <name>substrate</name>
    </ligand>
</feature>
<dbReference type="GO" id="GO:0019509">
    <property type="term" value="P:L-methionine salvage from methylthioadenosine"/>
    <property type="evidence" value="ECO:0007669"/>
    <property type="project" value="UniProtKB-UniRule"/>
</dbReference>
<keyword evidence="1 2" id="KW-0413">Isomerase</keyword>
<feature type="binding site" evidence="2">
    <location>
        <begin position="47"/>
        <end position="49"/>
    </location>
    <ligand>
        <name>substrate</name>
    </ligand>
</feature>
<feature type="active site" description="Proton donor" evidence="2">
    <location>
        <position position="239"/>
    </location>
</feature>
<dbReference type="NCBIfam" id="TIGR00524">
    <property type="entry name" value="eIF-2B_rel"/>
    <property type="match status" value="1"/>
</dbReference>
<dbReference type="InterPro" id="IPR005251">
    <property type="entry name" value="IF-M1Pi"/>
</dbReference>
<dbReference type="PANTHER" id="PTHR43475:SF1">
    <property type="entry name" value="METHYLTHIORIBOSE-1-PHOSPHATE ISOMERASE"/>
    <property type="match status" value="1"/>
</dbReference>
<keyword evidence="2" id="KW-0486">Methionine biosynthesis</keyword>
<dbReference type="InterPro" id="IPR037171">
    <property type="entry name" value="NagB/RpiA_transferase-like"/>
</dbReference>
<dbReference type="NCBIfam" id="TIGR00512">
    <property type="entry name" value="salvage_mtnA"/>
    <property type="match status" value="1"/>
</dbReference>
<reference evidence="3 4" key="1">
    <citation type="journal article" date="2008" name="Genome Biol.">
        <title>A genomic analysis of the archaeal system Ignicoccus hospitalis-Nanoarchaeum equitans.</title>
        <authorList>
            <person name="Podar M."/>
            <person name="Anderson I."/>
            <person name="Makarova K.S."/>
            <person name="Elkins J.G."/>
            <person name="Ivanova N."/>
            <person name="Wall M.A."/>
            <person name="Lykidis A."/>
            <person name="Mavromatis K."/>
            <person name="Sun H."/>
            <person name="Hudson M.E."/>
            <person name="Chen W."/>
            <person name="Deciu C."/>
            <person name="Hutchison D."/>
            <person name="Eads J.R."/>
            <person name="Anderson A."/>
            <person name="Fernandes F."/>
            <person name="Szeto E."/>
            <person name="Lapidus A."/>
            <person name="Kyrpides N.C."/>
            <person name="Saier M.H.Jr."/>
            <person name="Richardson P.M."/>
            <person name="Rachel R."/>
            <person name="Huber H."/>
            <person name="Eisen J.A."/>
            <person name="Koonin E.V."/>
            <person name="Keller M."/>
            <person name="Stetter K.O."/>
        </authorList>
    </citation>
    <scope>NUCLEOTIDE SEQUENCE [LARGE SCALE GENOMIC DNA]</scope>
    <source>
        <strain evidence="4">KIN4/I / DSM 18386 / JCM 14125</strain>
    </source>
</reference>
<dbReference type="STRING" id="453591.Igni_0519"/>
<accession>A8A9U9</accession>
<dbReference type="GO" id="GO:0003743">
    <property type="term" value="F:translation initiation factor activity"/>
    <property type="evidence" value="ECO:0007669"/>
    <property type="project" value="UniProtKB-KW"/>
</dbReference>
<dbReference type="EC" id="5.3.1.23" evidence="2"/>
<dbReference type="InterPro" id="IPR042529">
    <property type="entry name" value="IF_2B-like_C"/>
</dbReference>
<evidence type="ECO:0000256" key="1">
    <source>
        <dbReference type="ARBA" id="ARBA00023235"/>
    </source>
</evidence>
<comment type="similarity">
    <text evidence="2">Belongs to the EIF-2B alpha/beta/delta subunits family. MtnA subfamily.</text>
</comment>
<dbReference type="RefSeq" id="WP_011998553.1">
    <property type="nucleotide sequence ID" value="NC_009776.1"/>
</dbReference>
<feature type="site" description="Transition state stabilizer" evidence="2">
    <location>
        <position position="159"/>
    </location>
</feature>